<evidence type="ECO:0000313" key="3">
    <source>
        <dbReference type="Proteomes" id="UP000094444"/>
    </source>
</evidence>
<dbReference type="EMBL" id="MAVT02001157">
    <property type="protein sequence ID" value="POS71831.1"/>
    <property type="molecule type" value="Genomic_DNA"/>
</dbReference>
<dbReference type="Proteomes" id="UP000094444">
    <property type="component" value="Unassembled WGS sequence"/>
</dbReference>
<dbReference type="OrthoDB" id="5193700at2759"/>
<organism evidence="2 3">
    <name type="scientific">Diaporthe helianthi</name>
    <dbReference type="NCBI Taxonomy" id="158607"/>
    <lineage>
        <taxon>Eukaryota</taxon>
        <taxon>Fungi</taxon>
        <taxon>Dikarya</taxon>
        <taxon>Ascomycota</taxon>
        <taxon>Pezizomycotina</taxon>
        <taxon>Sordariomycetes</taxon>
        <taxon>Sordariomycetidae</taxon>
        <taxon>Diaporthales</taxon>
        <taxon>Diaporthaceae</taxon>
        <taxon>Diaporthe</taxon>
    </lineage>
</organism>
<keyword evidence="3" id="KW-1185">Reference proteome</keyword>
<feature type="region of interest" description="Disordered" evidence="1">
    <location>
        <begin position="1"/>
        <end position="45"/>
    </location>
</feature>
<accession>A0A2P5HNM4</accession>
<comment type="caution">
    <text evidence="2">The sequence shown here is derived from an EMBL/GenBank/DDBJ whole genome shotgun (WGS) entry which is preliminary data.</text>
</comment>
<protein>
    <submittedName>
        <fullName evidence="2">Uncharacterized protein</fullName>
    </submittedName>
</protein>
<name>A0A2P5HNM4_DIAHE</name>
<gene>
    <name evidence="2" type="ORF">DHEL01_v209777</name>
</gene>
<evidence type="ECO:0000313" key="2">
    <source>
        <dbReference type="EMBL" id="POS71831.1"/>
    </source>
</evidence>
<reference evidence="2" key="1">
    <citation type="submission" date="2017-09" db="EMBL/GenBank/DDBJ databases">
        <title>Polyketide synthases of a Diaporthe helianthi virulent isolate.</title>
        <authorList>
            <person name="Baroncelli R."/>
        </authorList>
    </citation>
    <scope>NUCLEOTIDE SEQUENCE [LARGE SCALE GENOMIC DNA]</scope>
    <source>
        <strain evidence="2">7/96</strain>
    </source>
</reference>
<dbReference type="InParanoid" id="A0A2P5HNM4"/>
<sequence length="227" mass="25421">MKSQLPHHNKMRKTLRRMFSSSRPKSDMATFSRTKHPHPHPNRASAPAAFARAHNLDDRNTYLVPDSFFNEPRCQTSMVHIRMAGQDDPNSFRLASRTYQFQAAHQSLQANFPQARVVDAGQFPGNMELLDGIRKEDTHFFVAMDSEDSSQYIAVNLVIFSAAVPPRPTSTCPEMQPLVVAQDALAHLLRQWQRGGVSDGFLAIVSMGTESSVHVFRAKEGFVELAA</sequence>
<proteinExistence type="predicted"/>
<evidence type="ECO:0000256" key="1">
    <source>
        <dbReference type="SAM" id="MobiDB-lite"/>
    </source>
</evidence>
<feature type="compositionally biased region" description="Basic residues" evidence="1">
    <location>
        <begin position="1"/>
        <end position="16"/>
    </location>
</feature>
<dbReference type="AlphaFoldDB" id="A0A2P5HNM4"/>